<organism evidence="1 2">
    <name type="scientific">Hyalomma asiaticum</name>
    <name type="common">Tick</name>
    <dbReference type="NCBI Taxonomy" id="266040"/>
    <lineage>
        <taxon>Eukaryota</taxon>
        <taxon>Metazoa</taxon>
        <taxon>Ecdysozoa</taxon>
        <taxon>Arthropoda</taxon>
        <taxon>Chelicerata</taxon>
        <taxon>Arachnida</taxon>
        <taxon>Acari</taxon>
        <taxon>Parasitiformes</taxon>
        <taxon>Ixodida</taxon>
        <taxon>Ixodoidea</taxon>
        <taxon>Ixodidae</taxon>
        <taxon>Hyalomminae</taxon>
        <taxon>Hyalomma</taxon>
    </lineage>
</organism>
<sequence>MTSRAKQRNAANSAESATLTVNERILRDCHALYVDPDNGVFEAVSIVSLIYSSTGLVKIAESLGQTLLPPRKKIVVLLIGNHSAGKSTFINWYIEEHVQKTGVAIETQGFALVTSGKKRESLTGNATLHLYPHFKPLQKIKGVVDYLTTEISTSRQKRFSLVTFIDTPGLVDGDMKYPYDVNKTILWLGQMADLIFVFFDPIGQALCKRTLNIVEELNNRYVDKMRFYLSKADEAGHEADRQKVMMQIVQELCKRPGLNRCGFDMPAIYIPDASKQAVRCVNQIEEVCKEIEKTINQTVQNALNSLEHDCEQLNNEVLLRISQDNKSRSENLSTGGRGLCLGLFGLALPSLLLLNLALRNAPEELLLSYLGPGTVEFLFLFTLPLQILSGLLPDSIRLGAMLALFAVSIFMLLVAKWQSRLKPILTRQQKRTLMEAQRYLEDYVKPRKQLLYEEYLRQSVADYDL</sequence>
<reference evidence="1" key="1">
    <citation type="submission" date="2020-05" db="EMBL/GenBank/DDBJ databases">
        <title>Large-scale comparative analyses of tick genomes elucidate their genetic diversity and vector capacities.</title>
        <authorList>
            <person name="Jia N."/>
            <person name="Wang J."/>
            <person name="Shi W."/>
            <person name="Du L."/>
            <person name="Sun Y."/>
            <person name="Zhan W."/>
            <person name="Jiang J."/>
            <person name="Wang Q."/>
            <person name="Zhang B."/>
            <person name="Ji P."/>
            <person name="Sakyi L.B."/>
            <person name="Cui X."/>
            <person name="Yuan T."/>
            <person name="Jiang B."/>
            <person name="Yang W."/>
            <person name="Lam T.T.-Y."/>
            <person name="Chang Q."/>
            <person name="Ding S."/>
            <person name="Wang X."/>
            <person name="Zhu J."/>
            <person name="Ruan X."/>
            <person name="Zhao L."/>
            <person name="Wei J."/>
            <person name="Que T."/>
            <person name="Du C."/>
            <person name="Cheng J."/>
            <person name="Dai P."/>
            <person name="Han X."/>
            <person name="Huang E."/>
            <person name="Gao Y."/>
            <person name="Liu J."/>
            <person name="Shao H."/>
            <person name="Ye R."/>
            <person name="Li L."/>
            <person name="Wei W."/>
            <person name="Wang X."/>
            <person name="Wang C."/>
            <person name="Yang T."/>
            <person name="Huo Q."/>
            <person name="Li W."/>
            <person name="Guo W."/>
            <person name="Chen H."/>
            <person name="Zhou L."/>
            <person name="Ni X."/>
            <person name="Tian J."/>
            <person name="Zhou Y."/>
            <person name="Sheng Y."/>
            <person name="Liu T."/>
            <person name="Pan Y."/>
            <person name="Xia L."/>
            <person name="Li J."/>
            <person name="Zhao F."/>
            <person name="Cao W."/>
        </authorList>
    </citation>
    <scope>NUCLEOTIDE SEQUENCE</scope>
    <source>
        <strain evidence="1">Hyas-2018</strain>
    </source>
</reference>
<protein>
    <submittedName>
        <fullName evidence="1">Uncharacterized protein</fullName>
    </submittedName>
</protein>
<name>A0ACB7SFF1_HYAAI</name>
<comment type="caution">
    <text evidence="1">The sequence shown here is derived from an EMBL/GenBank/DDBJ whole genome shotgun (WGS) entry which is preliminary data.</text>
</comment>
<dbReference type="EMBL" id="CM023484">
    <property type="protein sequence ID" value="KAH6933290.1"/>
    <property type="molecule type" value="Genomic_DNA"/>
</dbReference>
<keyword evidence="2" id="KW-1185">Reference proteome</keyword>
<proteinExistence type="predicted"/>
<accession>A0ACB7SFF1</accession>
<dbReference type="Proteomes" id="UP000821845">
    <property type="component" value="Chromosome 4"/>
</dbReference>
<evidence type="ECO:0000313" key="2">
    <source>
        <dbReference type="Proteomes" id="UP000821845"/>
    </source>
</evidence>
<evidence type="ECO:0000313" key="1">
    <source>
        <dbReference type="EMBL" id="KAH6933290.1"/>
    </source>
</evidence>
<gene>
    <name evidence="1" type="ORF">HPB50_014003</name>
</gene>